<dbReference type="Pfam" id="PF17802">
    <property type="entry name" value="SpaA"/>
    <property type="match status" value="1"/>
</dbReference>
<dbReference type="RefSeq" id="WP_005470270.1">
    <property type="nucleotide sequence ID" value="NZ_JH376939.1"/>
</dbReference>
<sequence>MNYQESAQLVKTDSKENPLPGAKFKLIDKEGKTVIQNLVSDDKGVVLVKNLAPGDYQFIETKAPRGYVLDETPVELTFASKALGEPSLVDVGEFENSSYLIGKRHIYRYFFDVGVRDSKGSKFGNFISYARRCQKKFDQISPLTENLMMEQIKNRRKKLLKKMYKN</sequence>
<protein>
    <recommendedName>
        <fullName evidence="4">SpaA-like prealbumin fold domain-containing protein</fullName>
    </recommendedName>
</protein>
<dbReference type="Gene3D" id="2.60.40.10">
    <property type="entry name" value="Immunoglobulins"/>
    <property type="match status" value="1"/>
</dbReference>
<reference evidence="5 6" key="1">
    <citation type="submission" date="2011-10" db="EMBL/GenBank/DDBJ databases">
        <title>The Genome Sequence of Enterococcus saccharolyticus 30_1.</title>
        <authorList>
            <consortium name="The Broad Institute Genome Sequencing Platform"/>
            <person name="Earl A."/>
            <person name="Ward D."/>
            <person name="Feldgarden M."/>
            <person name="Gevers D."/>
            <person name="Daigneault M."/>
            <person name="Strauss J."/>
            <person name="Allen-Vercoe E."/>
            <person name="Young S.K."/>
            <person name="Zeng Q."/>
            <person name="Gargeya S."/>
            <person name="Fitzgerald M."/>
            <person name="Haas B."/>
            <person name="Abouelleil A."/>
            <person name="Alvarado L."/>
            <person name="Arachchi H.M."/>
            <person name="Berlin A."/>
            <person name="Brown A."/>
            <person name="Chapman S.B."/>
            <person name="Chen Z."/>
            <person name="Dunbar C."/>
            <person name="Freedman E."/>
            <person name="Gearin G."/>
            <person name="Gellesch M."/>
            <person name="Goldberg J."/>
            <person name="Griggs A."/>
            <person name="Gujja S."/>
            <person name="Heiman D."/>
            <person name="Howarth C."/>
            <person name="Larson L."/>
            <person name="Lui A."/>
            <person name="MacDonald P.J.P."/>
            <person name="Montmayeur A."/>
            <person name="Murphy C."/>
            <person name="Neiman D."/>
            <person name="Pearson M."/>
            <person name="Priest M."/>
            <person name="Roberts A."/>
            <person name="Saif S."/>
            <person name="Shea T."/>
            <person name="Shenoy N."/>
            <person name="Sisk P."/>
            <person name="Stolte C."/>
            <person name="Sykes S."/>
            <person name="Wortman J."/>
            <person name="Nusbaum C."/>
            <person name="Birren B."/>
        </authorList>
    </citation>
    <scope>NUCLEOTIDE SEQUENCE [LARGE SCALE GENOMIC DNA]</scope>
    <source>
        <strain evidence="5 6">30_1</strain>
    </source>
</reference>
<evidence type="ECO:0000256" key="1">
    <source>
        <dbReference type="ARBA" id="ARBA00007257"/>
    </source>
</evidence>
<dbReference type="SUPFAM" id="SSF49478">
    <property type="entry name" value="Cna protein B-type domain"/>
    <property type="match status" value="1"/>
</dbReference>
<feature type="domain" description="SpaA-like prealbumin fold" evidence="4">
    <location>
        <begin position="6"/>
        <end position="79"/>
    </location>
</feature>
<keyword evidence="6" id="KW-1185">Reference proteome</keyword>
<dbReference type="EMBL" id="ADLY01000010">
    <property type="protein sequence ID" value="EHG30843.1"/>
    <property type="molecule type" value="Genomic_DNA"/>
</dbReference>
<evidence type="ECO:0000313" key="6">
    <source>
        <dbReference type="Proteomes" id="UP000004393"/>
    </source>
</evidence>
<evidence type="ECO:0000259" key="4">
    <source>
        <dbReference type="Pfam" id="PF17802"/>
    </source>
</evidence>
<dbReference type="PANTHER" id="PTHR36108">
    <property type="entry name" value="COLOSSIN-B-RELATED"/>
    <property type="match status" value="1"/>
</dbReference>
<dbReference type="InterPro" id="IPR013783">
    <property type="entry name" value="Ig-like_fold"/>
</dbReference>
<dbReference type="InterPro" id="IPR041033">
    <property type="entry name" value="SpaA_PFL_dom_1"/>
</dbReference>
<comment type="similarity">
    <text evidence="1">Belongs to the serine-aspartate repeat-containing protein (SDr) family.</text>
</comment>
<gene>
    <name evidence="5" type="ORF">HMPREF9478_00512</name>
</gene>
<evidence type="ECO:0000313" key="5">
    <source>
        <dbReference type="EMBL" id="EHG30843.1"/>
    </source>
</evidence>
<proteinExistence type="inferred from homology"/>
<dbReference type="AlphaFoldDB" id="A0AA87FJ79"/>
<evidence type="ECO:0000256" key="2">
    <source>
        <dbReference type="ARBA" id="ARBA00022525"/>
    </source>
</evidence>
<evidence type="ECO:0000256" key="3">
    <source>
        <dbReference type="ARBA" id="ARBA00022729"/>
    </source>
</evidence>
<keyword evidence="2" id="KW-0964">Secreted</keyword>
<comment type="caution">
    <text evidence="5">The sequence shown here is derived from an EMBL/GenBank/DDBJ whole genome shotgun (WGS) entry which is preliminary data.</text>
</comment>
<accession>A0AA87FJ79</accession>
<organism evidence="5 6">
    <name type="scientific">Enterococcus saccharolyticus 30_1</name>
    <dbReference type="NCBI Taxonomy" id="742813"/>
    <lineage>
        <taxon>Bacteria</taxon>
        <taxon>Bacillati</taxon>
        <taxon>Bacillota</taxon>
        <taxon>Bacilli</taxon>
        <taxon>Lactobacillales</taxon>
        <taxon>Enterococcaceae</taxon>
        <taxon>Enterococcus</taxon>
    </lineage>
</organism>
<name>A0AA87FJ79_9ENTE</name>
<dbReference type="Proteomes" id="UP000004393">
    <property type="component" value="Unassembled WGS sequence"/>
</dbReference>
<keyword evidence="3" id="KW-0732">Signal</keyword>
<dbReference type="PANTHER" id="PTHR36108:SF13">
    <property type="entry name" value="COLOSSIN-B-RELATED"/>
    <property type="match status" value="1"/>
</dbReference>